<dbReference type="Proteomes" id="UP000250140">
    <property type="component" value="Unassembled WGS sequence"/>
</dbReference>
<organism evidence="1 2">
    <name type="scientific">Glonium stellatum</name>
    <dbReference type="NCBI Taxonomy" id="574774"/>
    <lineage>
        <taxon>Eukaryota</taxon>
        <taxon>Fungi</taxon>
        <taxon>Dikarya</taxon>
        <taxon>Ascomycota</taxon>
        <taxon>Pezizomycotina</taxon>
        <taxon>Dothideomycetes</taxon>
        <taxon>Pleosporomycetidae</taxon>
        <taxon>Gloniales</taxon>
        <taxon>Gloniaceae</taxon>
        <taxon>Glonium</taxon>
    </lineage>
</organism>
<accession>A0A8E2EU02</accession>
<dbReference type="Gene3D" id="3.40.190.10">
    <property type="entry name" value="Periplasmic binding protein-like II"/>
    <property type="match status" value="1"/>
</dbReference>
<reference evidence="1 2" key="1">
    <citation type="journal article" date="2016" name="Nat. Commun.">
        <title>Ectomycorrhizal ecology is imprinted in the genome of the dominant symbiotic fungus Cenococcum geophilum.</title>
        <authorList>
            <consortium name="DOE Joint Genome Institute"/>
            <person name="Peter M."/>
            <person name="Kohler A."/>
            <person name="Ohm R.A."/>
            <person name="Kuo A."/>
            <person name="Krutzmann J."/>
            <person name="Morin E."/>
            <person name="Arend M."/>
            <person name="Barry K.W."/>
            <person name="Binder M."/>
            <person name="Choi C."/>
            <person name="Clum A."/>
            <person name="Copeland A."/>
            <person name="Grisel N."/>
            <person name="Haridas S."/>
            <person name="Kipfer T."/>
            <person name="LaButti K."/>
            <person name="Lindquist E."/>
            <person name="Lipzen A."/>
            <person name="Maire R."/>
            <person name="Meier B."/>
            <person name="Mihaltcheva S."/>
            <person name="Molinier V."/>
            <person name="Murat C."/>
            <person name="Poggeler S."/>
            <person name="Quandt C.A."/>
            <person name="Sperisen C."/>
            <person name="Tritt A."/>
            <person name="Tisserant E."/>
            <person name="Crous P.W."/>
            <person name="Henrissat B."/>
            <person name="Nehls U."/>
            <person name="Egli S."/>
            <person name="Spatafora J.W."/>
            <person name="Grigoriev I.V."/>
            <person name="Martin F.M."/>
        </authorList>
    </citation>
    <scope>NUCLEOTIDE SEQUENCE [LARGE SCALE GENOMIC DNA]</scope>
    <source>
        <strain evidence="1 2">CBS 207.34</strain>
    </source>
</reference>
<dbReference type="AlphaFoldDB" id="A0A8E2EU02"/>
<keyword evidence="2" id="KW-1185">Reference proteome</keyword>
<evidence type="ECO:0000313" key="2">
    <source>
        <dbReference type="Proteomes" id="UP000250140"/>
    </source>
</evidence>
<protein>
    <submittedName>
        <fullName evidence="1">Uncharacterized protein</fullName>
    </submittedName>
</protein>
<dbReference type="PANTHER" id="PTHR37945:SF1">
    <property type="entry name" value="EXTRACELLULAR TUNGSTATE BINDING PROTEIN"/>
    <property type="match status" value="1"/>
</dbReference>
<sequence>MDEGNAYYVLGATGLIEALANDYLSTLPESRSISWVCNHSRNTQLALYNGYIDLALAYERGQEELAHLEVGRFRALFHSRVDGSATMWKEQSLWSCCGLMPWKNDSDATWYKTSRVAPAEALKAADQAGAYLLTDRSTLLAQTSLRTIFHTTVFFEPTSTDDSLMNSRYALYSPFIDDVRSKSIQHFIQYMLSPQGQNLIGSYGRSNCGLPLFANLEEGFARTKLVGGIPRNGK</sequence>
<dbReference type="InterPro" id="IPR052738">
    <property type="entry name" value="ABC-Tungstate_binding"/>
</dbReference>
<dbReference type="OrthoDB" id="10260248at2759"/>
<gene>
    <name evidence="1" type="ORF">AOQ84DRAFT_415949</name>
</gene>
<name>A0A8E2EU02_9PEZI</name>
<dbReference type="EMBL" id="KV750472">
    <property type="protein sequence ID" value="OCL04571.1"/>
    <property type="molecule type" value="Genomic_DNA"/>
</dbReference>
<proteinExistence type="predicted"/>
<evidence type="ECO:0000313" key="1">
    <source>
        <dbReference type="EMBL" id="OCL04571.1"/>
    </source>
</evidence>
<dbReference type="PANTHER" id="PTHR37945">
    <property type="entry name" value="EXTRACELLULAR TUNGSTATE BINDING PROTEIN"/>
    <property type="match status" value="1"/>
</dbReference>